<reference evidence="1" key="1">
    <citation type="submission" date="2023-03" db="EMBL/GenBank/DDBJ databases">
        <title>Genome sequence of Brevundimonas nasdae SJTX8.</title>
        <authorList>
            <person name="Liang R."/>
        </authorList>
    </citation>
    <scope>NUCLEOTIDE SEQUENCE</scope>
    <source>
        <strain evidence="1">X8</strain>
    </source>
</reference>
<evidence type="ECO:0000313" key="1">
    <source>
        <dbReference type="EMBL" id="WOB79918.1"/>
    </source>
</evidence>
<gene>
    <name evidence="1" type="ORF">PZA08_07020</name>
</gene>
<sequence length="44" mass="4232">MKRTLTIAALVLLASGSAAFAAAPDAVAQAVCACCDAIAACTCC</sequence>
<name>A0ACD4VQN8_9CAUL</name>
<evidence type="ECO:0000313" key="2">
    <source>
        <dbReference type="Proteomes" id="UP001302493"/>
    </source>
</evidence>
<keyword evidence="2" id="KW-1185">Reference proteome</keyword>
<dbReference type="EMBL" id="CP119180">
    <property type="protein sequence ID" value="WOB79918.1"/>
    <property type="molecule type" value="Genomic_DNA"/>
</dbReference>
<accession>A0ACD4VQN8</accession>
<organism evidence="1 2">
    <name type="scientific">Brevundimonas nasdae</name>
    <dbReference type="NCBI Taxonomy" id="172043"/>
    <lineage>
        <taxon>Bacteria</taxon>
        <taxon>Pseudomonadati</taxon>
        <taxon>Pseudomonadota</taxon>
        <taxon>Alphaproteobacteria</taxon>
        <taxon>Caulobacterales</taxon>
        <taxon>Caulobacteraceae</taxon>
        <taxon>Brevundimonas</taxon>
    </lineage>
</organism>
<proteinExistence type="predicted"/>
<dbReference type="Proteomes" id="UP001302493">
    <property type="component" value="Chromosome"/>
</dbReference>
<protein>
    <submittedName>
        <fullName evidence="1">Uncharacterized protein</fullName>
    </submittedName>
</protein>